<evidence type="ECO:0000313" key="5">
    <source>
        <dbReference type="Proteomes" id="UP000033483"/>
    </source>
</evidence>
<organism evidence="4 5">
    <name type="scientific">Thielaviopsis punctulata</name>
    <dbReference type="NCBI Taxonomy" id="72032"/>
    <lineage>
        <taxon>Eukaryota</taxon>
        <taxon>Fungi</taxon>
        <taxon>Dikarya</taxon>
        <taxon>Ascomycota</taxon>
        <taxon>Pezizomycotina</taxon>
        <taxon>Sordariomycetes</taxon>
        <taxon>Hypocreomycetidae</taxon>
        <taxon>Microascales</taxon>
        <taxon>Ceratocystidaceae</taxon>
        <taxon>Thielaviopsis</taxon>
    </lineage>
</organism>
<feature type="domain" description="NAD-dependent epimerase/dehydratase" evidence="3">
    <location>
        <begin position="8"/>
        <end position="282"/>
    </location>
</feature>
<dbReference type="PANTHER" id="PTHR10366:SF564">
    <property type="entry name" value="STEROL-4-ALPHA-CARBOXYLATE 3-DEHYDROGENASE, DECARBOXYLATING"/>
    <property type="match status" value="1"/>
</dbReference>
<evidence type="ECO:0000313" key="4">
    <source>
        <dbReference type="EMBL" id="KKA26155.1"/>
    </source>
</evidence>
<dbReference type="SUPFAM" id="SSF51735">
    <property type="entry name" value="NAD(P)-binding Rossmann-fold domains"/>
    <property type="match status" value="1"/>
</dbReference>
<comment type="caution">
    <text evidence="4">The sequence shown here is derived from an EMBL/GenBank/DDBJ whole genome shotgun (WGS) entry which is preliminary data.</text>
</comment>
<protein>
    <recommendedName>
        <fullName evidence="3">NAD-dependent epimerase/dehydratase domain-containing protein</fullName>
    </recommendedName>
</protein>
<sequence length="355" mass="39125">MADSQPRVLLTGGSGFIASHILDQLLEEGFSVTFTVRSDHKGRAVRDSLPETQKPRVNYVIVPDIVADAAFDDACSYLPPAVIGTNRSQAVKSAPFTYVIHTAMPCHSNCTDPIKDFVDPAVKGTTGILKSIHAYAPTVKRVVLTSSATTLLNLKEHAKLYNEDSYSPLTLEDAYASPHYAYSTSKVYAERAAWSFVATTSPSFTLSTINNTYTFGPIQRFITTPSAVNLTNERIMHMIRGDYAHNLPPNERIYTFVDVRDVANAHVRAMLSSKAAGKRFYVVAGYFTNRDVVEGIRARFPQLERVLPARGVGEPLAEDVYQFDNTRSREILGLEYKSLGESVGDAAASMMRLLD</sequence>
<comment type="similarity">
    <text evidence="2">Belongs to the NAD(P)-dependent epimerase/dehydratase family. Dihydroflavonol-4-reductase subfamily.</text>
</comment>
<dbReference type="Gene3D" id="3.40.50.720">
    <property type="entry name" value="NAD(P)-binding Rossmann-like Domain"/>
    <property type="match status" value="1"/>
</dbReference>
<dbReference type="EMBL" id="LAEV01002266">
    <property type="protein sequence ID" value="KKA26155.1"/>
    <property type="molecule type" value="Genomic_DNA"/>
</dbReference>
<proteinExistence type="inferred from homology"/>
<keyword evidence="1" id="KW-0560">Oxidoreductase</keyword>
<name>A0A0F4Z759_9PEZI</name>
<accession>A0A0F4Z759</accession>
<evidence type="ECO:0000259" key="3">
    <source>
        <dbReference type="Pfam" id="PF01370"/>
    </source>
</evidence>
<dbReference type="AlphaFoldDB" id="A0A0F4Z759"/>
<dbReference type="InterPro" id="IPR001509">
    <property type="entry name" value="Epimerase_deHydtase"/>
</dbReference>
<dbReference type="Proteomes" id="UP000033483">
    <property type="component" value="Unassembled WGS sequence"/>
</dbReference>
<dbReference type="GO" id="GO:0016616">
    <property type="term" value="F:oxidoreductase activity, acting on the CH-OH group of donors, NAD or NADP as acceptor"/>
    <property type="evidence" value="ECO:0007669"/>
    <property type="project" value="TreeGrafter"/>
</dbReference>
<dbReference type="InterPro" id="IPR050425">
    <property type="entry name" value="NAD(P)_dehydrat-like"/>
</dbReference>
<dbReference type="InterPro" id="IPR036291">
    <property type="entry name" value="NAD(P)-bd_dom_sf"/>
</dbReference>
<dbReference type="PANTHER" id="PTHR10366">
    <property type="entry name" value="NAD DEPENDENT EPIMERASE/DEHYDRATASE"/>
    <property type="match status" value="1"/>
</dbReference>
<gene>
    <name evidence="4" type="ORF">TD95_003603</name>
</gene>
<evidence type="ECO:0000256" key="2">
    <source>
        <dbReference type="ARBA" id="ARBA00023445"/>
    </source>
</evidence>
<evidence type="ECO:0000256" key="1">
    <source>
        <dbReference type="ARBA" id="ARBA00023002"/>
    </source>
</evidence>
<keyword evidence="5" id="KW-1185">Reference proteome</keyword>
<reference evidence="4 5" key="1">
    <citation type="submission" date="2015-03" db="EMBL/GenBank/DDBJ databases">
        <authorList>
            <person name="Radwan O."/>
            <person name="Al-Naeli F.A."/>
            <person name="Rendon G.A."/>
            <person name="Fields C."/>
        </authorList>
    </citation>
    <scope>NUCLEOTIDE SEQUENCE [LARGE SCALE GENOMIC DNA]</scope>
    <source>
        <strain evidence="4">CR-DP1</strain>
    </source>
</reference>
<dbReference type="OrthoDB" id="2735536at2759"/>
<dbReference type="Pfam" id="PF01370">
    <property type="entry name" value="Epimerase"/>
    <property type="match status" value="1"/>
</dbReference>